<dbReference type="RefSeq" id="WP_183661165.1">
    <property type="nucleotide sequence ID" value="NZ_JACHOA010000004.1"/>
</dbReference>
<dbReference type="EMBL" id="JACHOA010000004">
    <property type="protein sequence ID" value="MBB4614022.1"/>
    <property type="molecule type" value="Genomic_DNA"/>
</dbReference>
<proteinExistence type="predicted"/>
<sequence length="75" mass="8222">MTLDAVLTCFPPLFQEAVLVPAPSDPSFLIVTIRSLLAVVSLRLFRAKNKFHDARIGLAGQGTQPLPCALQRYQV</sequence>
<dbReference type="AlphaFoldDB" id="A0A7W7ADC5"/>
<reference evidence="1 2" key="1">
    <citation type="submission" date="2020-08" db="EMBL/GenBank/DDBJ databases">
        <title>Genomic Encyclopedia of Type Strains, Phase IV (KMG-IV): sequencing the most valuable type-strain genomes for metagenomic binning, comparative biology and taxonomic classification.</title>
        <authorList>
            <person name="Goeker M."/>
        </authorList>
    </citation>
    <scope>NUCLEOTIDE SEQUENCE [LARGE SCALE GENOMIC DNA]</scope>
    <source>
        <strain evidence="1 2">DSM 17507</strain>
    </source>
</reference>
<dbReference type="Proteomes" id="UP000538566">
    <property type="component" value="Unassembled WGS sequence"/>
</dbReference>
<accession>A0A7W7ADC5</accession>
<keyword evidence="2" id="KW-1185">Reference proteome</keyword>
<gene>
    <name evidence="1" type="ORF">GGR37_002308</name>
</gene>
<evidence type="ECO:0000313" key="2">
    <source>
        <dbReference type="Proteomes" id="UP000538566"/>
    </source>
</evidence>
<name>A0A7W7ADC5_9SPHN</name>
<evidence type="ECO:0000313" key="1">
    <source>
        <dbReference type="EMBL" id="MBB4614022.1"/>
    </source>
</evidence>
<protein>
    <submittedName>
        <fullName evidence="1">Uncharacterized protein</fullName>
    </submittedName>
</protein>
<organism evidence="1 2">
    <name type="scientific">Novosphingobium taihuense</name>
    <dbReference type="NCBI Taxonomy" id="260085"/>
    <lineage>
        <taxon>Bacteria</taxon>
        <taxon>Pseudomonadati</taxon>
        <taxon>Pseudomonadota</taxon>
        <taxon>Alphaproteobacteria</taxon>
        <taxon>Sphingomonadales</taxon>
        <taxon>Sphingomonadaceae</taxon>
        <taxon>Novosphingobium</taxon>
    </lineage>
</organism>
<comment type="caution">
    <text evidence="1">The sequence shown here is derived from an EMBL/GenBank/DDBJ whole genome shotgun (WGS) entry which is preliminary data.</text>
</comment>